<comment type="caution">
    <text evidence="1">The sequence shown here is derived from an EMBL/GenBank/DDBJ whole genome shotgun (WGS) entry which is preliminary data.</text>
</comment>
<protein>
    <submittedName>
        <fullName evidence="1">45309_t:CDS:1</fullName>
    </submittedName>
</protein>
<dbReference type="EMBL" id="CAJVQB010001007">
    <property type="protein sequence ID" value="CAG8516909.1"/>
    <property type="molecule type" value="Genomic_DNA"/>
</dbReference>
<dbReference type="Proteomes" id="UP000789901">
    <property type="component" value="Unassembled WGS sequence"/>
</dbReference>
<gene>
    <name evidence="1" type="ORF">GMARGA_LOCUS2962</name>
</gene>
<accession>A0ABM8W3P9</accession>
<feature type="non-terminal residue" evidence="1">
    <location>
        <position position="1"/>
    </location>
</feature>
<keyword evidence="2" id="KW-1185">Reference proteome</keyword>
<name>A0ABM8W3P9_GIGMA</name>
<sequence>LAYTRDQLVDIFLDFLNPYEDFNNAKPCKQKLNIDIAIFFNSFIDRIETTNEDETIEQASNTTELLPKDNLPKDNILLQDNVLPQDDILPVISQGDILFQNDELPQDNTLPQDIAIENENVKHKKIELNLLLNHVKAIIDKNT</sequence>
<reference evidence="1 2" key="1">
    <citation type="submission" date="2021-06" db="EMBL/GenBank/DDBJ databases">
        <authorList>
            <person name="Kallberg Y."/>
            <person name="Tangrot J."/>
            <person name="Rosling A."/>
        </authorList>
    </citation>
    <scope>NUCLEOTIDE SEQUENCE [LARGE SCALE GENOMIC DNA]</scope>
    <source>
        <strain evidence="1 2">120-4 pot B 10/14</strain>
    </source>
</reference>
<evidence type="ECO:0000313" key="1">
    <source>
        <dbReference type="EMBL" id="CAG8516909.1"/>
    </source>
</evidence>
<proteinExistence type="predicted"/>
<organism evidence="1 2">
    <name type="scientific">Gigaspora margarita</name>
    <dbReference type="NCBI Taxonomy" id="4874"/>
    <lineage>
        <taxon>Eukaryota</taxon>
        <taxon>Fungi</taxon>
        <taxon>Fungi incertae sedis</taxon>
        <taxon>Mucoromycota</taxon>
        <taxon>Glomeromycotina</taxon>
        <taxon>Glomeromycetes</taxon>
        <taxon>Diversisporales</taxon>
        <taxon>Gigasporaceae</taxon>
        <taxon>Gigaspora</taxon>
    </lineage>
</organism>
<evidence type="ECO:0000313" key="2">
    <source>
        <dbReference type="Proteomes" id="UP000789901"/>
    </source>
</evidence>